<dbReference type="Proteomes" id="UP000887566">
    <property type="component" value="Unplaced"/>
</dbReference>
<dbReference type="WBParaSite" id="PSAMB.scaffold16755size1267.g37042.t1">
    <property type="protein sequence ID" value="PSAMB.scaffold16755size1267.g37042.t1"/>
    <property type="gene ID" value="PSAMB.scaffold16755size1267.g37042"/>
</dbReference>
<accession>A0A914V8H0</accession>
<dbReference type="AlphaFoldDB" id="A0A914V8H0"/>
<proteinExistence type="predicted"/>
<keyword evidence="1" id="KW-1185">Reference proteome</keyword>
<evidence type="ECO:0000313" key="1">
    <source>
        <dbReference type="Proteomes" id="UP000887566"/>
    </source>
</evidence>
<reference evidence="2" key="1">
    <citation type="submission" date="2022-11" db="UniProtKB">
        <authorList>
            <consortium name="WormBaseParasite"/>
        </authorList>
    </citation>
    <scope>IDENTIFICATION</scope>
</reference>
<evidence type="ECO:0000313" key="2">
    <source>
        <dbReference type="WBParaSite" id="PSAMB.scaffold16755size1267.g37042.t1"/>
    </source>
</evidence>
<sequence length="76" mass="8978">MFIIFGLIIIGLSLVSMCINVVQIKLEHFFEDLLLMMMEEYENAQLTEDGTLVGPPDMQHGLGMMQMWRMWKKRRQ</sequence>
<organism evidence="1 2">
    <name type="scientific">Plectus sambesii</name>
    <dbReference type="NCBI Taxonomy" id="2011161"/>
    <lineage>
        <taxon>Eukaryota</taxon>
        <taxon>Metazoa</taxon>
        <taxon>Ecdysozoa</taxon>
        <taxon>Nematoda</taxon>
        <taxon>Chromadorea</taxon>
        <taxon>Plectida</taxon>
        <taxon>Plectina</taxon>
        <taxon>Plectoidea</taxon>
        <taxon>Plectidae</taxon>
        <taxon>Plectus</taxon>
    </lineage>
</organism>
<name>A0A914V8H0_9BILA</name>
<protein>
    <submittedName>
        <fullName evidence="2">Uncharacterized protein</fullName>
    </submittedName>
</protein>